<dbReference type="FunFam" id="3.40.50.1100:FF:000008">
    <property type="entry name" value="L-threonine dehydratase"/>
    <property type="match status" value="1"/>
</dbReference>
<proteinExistence type="inferred from homology"/>
<comment type="cofactor">
    <cofactor evidence="2 13">
        <name>pyridoxal 5'-phosphate</name>
        <dbReference type="ChEBI" id="CHEBI:597326"/>
    </cofactor>
</comment>
<feature type="domain" description="ACT-like" evidence="15">
    <location>
        <begin position="756"/>
        <end position="827"/>
    </location>
</feature>
<evidence type="ECO:0000256" key="12">
    <source>
        <dbReference type="ARBA" id="ARBA00025527"/>
    </source>
</evidence>
<dbReference type="InterPro" id="IPR001721">
    <property type="entry name" value="TD_ACT-like"/>
</dbReference>
<keyword evidence="11 13" id="KW-0100">Branched-chain amino acid biosynthesis</keyword>
<comment type="catalytic activity">
    <reaction evidence="1 13">
        <text>L-threonine = 2-oxobutanoate + NH4(+)</text>
        <dbReference type="Rhea" id="RHEA:22108"/>
        <dbReference type="ChEBI" id="CHEBI:16763"/>
        <dbReference type="ChEBI" id="CHEBI:28938"/>
        <dbReference type="ChEBI" id="CHEBI:57926"/>
        <dbReference type="EC" id="4.3.1.19"/>
    </reaction>
</comment>
<dbReference type="NCBIfam" id="TIGR01124">
    <property type="entry name" value="ilvA_2Cterm"/>
    <property type="match status" value="1"/>
</dbReference>
<evidence type="ECO:0000256" key="6">
    <source>
        <dbReference type="ARBA" id="ARBA00022605"/>
    </source>
</evidence>
<feature type="region of interest" description="Disordered" evidence="14">
    <location>
        <begin position="125"/>
        <end position="168"/>
    </location>
</feature>
<dbReference type="GO" id="GO:0006565">
    <property type="term" value="P:L-serine catabolic process"/>
    <property type="evidence" value="ECO:0007669"/>
    <property type="project" value="TreeGrafter"/>
</dbReference>
<comment type="function">
    <text evidence="12 13">Catalyzes the anaerobic formation of alpha-ketobutyrate and ammonia from threonine in a two-step reaction. The first step involved a dehydration of threonine and a production of enamine intermediates (aminocrotonate), which tautomerizes to its imine form (iminobutyrate). Both intermediates are unstable and short-lived. The second step is the nonenzymatic hydrolysis of the enamine/imine intermediates to form 2-ketobutyrate and free ammonia. In the low water environment of the cell, the second step is accelerated by RidA.</text>
</comment>
<dbReference type="InterPro" id="IPR000634">
    <property type="entry name" value="Ser/Thr_deHydtase_PyrdxlP-BS"/>
</dbReference>
<dbReference type="FunFam" id="3.40.1020.10:FF:000001">
    <property type="entry name" value="L-threonine dehydratase"/>
    <property type="match status" value="1"/>
</dbReference>
<dbReference type="InterPro" id="IPR050147">
    <property type="entry name" value="Ser/Thr_Dehydratase"/>
</dbReference>
<dbReference type="Pfam" id="PF00585">
    <property type="entry name" value="Thr_dehydrat_C"/>
    <property type="match status" value="2"/>
</dbReference>
<evidence type="ECO:0000256" key="3">
    <source>
        <dbReference type="ARBA" id="ARBA00004810"/>
    </source>
</evidence>
<dbReference type="Gene3D" id="3.40.50.1100">
    <property type="match status" value="2"/>
</dbReference>
<dbReference type="PANTHER" id="PTHR48078:SF11">
    <property type="entry name" value="THREONINE DEHYDRATASE, MITOCHONDRIAL"/>
    <property type="match status" value="1"/>
</dbReference>
<dbReference type="CDD" id="cd01562">
    <property type="entry name" value="Thr-dehyd"/>
    <property type="match status" value="1"/>
</dbReference>
<evidence type="ECO:0000256" key="7">
    <source>
        <dbReference type="ARBA" id="ARBA00022624"/>
    </source>
</evidence>
<dbReference type="EC" id="4.3.1.19" evidence="13"/>
<evidence type="ECO:0000313" key="17">
    <source>
        <dbReference type="Proteomes" id="UP000005933"/>
    </source>
</evidence>
<dbReference type="Pfam" id="PF00291">
    <property type="entry name" value="PALP"/>
    <property type="match status" value="1"/>
</dbReference>
<comment type="subunit">
    <text evidence="5 13">Homotetramer.</text>
</comment>
<dbReference type="CDD" id="cd04906">
    <property type="entry name" value="ACT_ThrD-I_1"/>
    <property type="match status" value="1"/>
</dbReference>
<evidence type="ECO:0000256" key="2">
    <source>
        <dbReference type="ARBA" id="ARBA00001933"/>
    </source>
</evidence>
<dbReference type="NCBIfam" id="NF009130">
    <property type="entry name" value="PRK12483.1"/>
    <property type="match status" value="1"/>
</dbReference>
<evidence type="ECO:0000256" key="13">
    <source>
        <dbReference type="RuleBase" id="RU362012"/>
    </source>
</evidence>
<evidence type="ECO:0000256" key="10">
    <source>
        <dbReference type="ARBA" id="ARBA00023239"/>
    </source>
</evidence>
<feature type="compositionally biased region" description="Basic residues" evidence="14">
    <location>
        <begin position="125"/>
        <end position="138"/>
    </location>
</feature>
<evidence type="ECO:0000259" key="15">
    <source>
        <dbReference type="PROSITE" id="PS51672"/>
    </source>
</evidence>
<dbReference type="GO" id="GO:0009097">
    <property type="term" value="P:isoleucine biosynthetic process"/>
    <property type="evidence" value="ECO:0007669"/>
    <property type="project" value="UniProtKB-UniRule"/>
</dbReference>
<dbReference type="InterPro" id="IPR036052">
    <property type="entry name" value="TrpB-like_PALP_sf"/>
</dbReference>
<dbReference type="EMBL" id="AAKL01000009">
    <property type="protein sequence ID" value="EAP73868.1"/>
    <property type="molecule type" value="Genomic_DNA"/>
</dbReference>
<organism evidence="16 17">
    <name type="scientific">Ralstonia solanacearum (strain UW551)</name>
    <dbReference type="NCBI Taxonomy" id="342110"/>
    <lineage>
        <taxon>Bacteria</taxon>
        <taxon>Pseudomonadati</taxon>
        <taxon>Pseudomonadota</taxon>
        <taxon>Betaproteobacteria</taxon>
        <taxon>Burkholderiales</taxon>
        <taxon>Burkholderiaceae</taxon>
        <taxon>Ralstonia</taxon>
        <taxon>Ralstonia solanacearum species complex</taxon>
    </lineage>
</organism>
<evidence type="ECO:0000313" key="16">
    <source>
        <dbReference type="EMBL" id="EAP73868.1"/>
    </source>
</evidence>
<keyword evidence="7 13" id="KW-0412">Isoleucine biosynthesis</keyword>
<evidence type="ECO:0000256" key="9">
    <source>
        <dbReference type="ARBA" id="ARBA00022898"/>
    </source>
</evidence>
<keyword evidence="6 13" id="KW-0028">Amino-acid biosynthesis</keyword>
<keyword evidence="9 13" id="KW-0663">Pyridoxal phosphate</keyword>
<evidence type="ECO:0000256" key="8">
    <source>
        <dbReference type="ARBA" id="ARBA00022737"/>
    </source>
</evidence>
<protein>
    <recommendedName>
        <fullName evidence="13">L-threonine dehydratase</fullName>
        <ecNumber evidence="13">4.3.1.19</ecNumber>
    </recommendedName>
    <alternativeName>
        <fullName evidence="13">Threonine deaminase</fullName>
    </alternativeName>
</protein>
<feature type="domain" description="ACT-like" evidence="15">
    <location>
        <begin position="661"/>
        <end position="733"/>
    </location>
</feature>
<comment type="similarity">
    <text evidence="4 13">Belongs to the serine/threonine dehydratase family.</text>
</comment>
<feature type="compositionally biased region" description="Basic and acidic residues" evidence="14">
    <location>
        <begin position="190"/>
        <end position="238"/>
    </location>
</feature>
<evidence type="ECO:0000256" key="5">
    <source>
        <dbReference type="ARBA" id="ARBA00011881"/>
    </source>
</evidence>
<name>A0AB33VGX4_RALSU</name>
<feature type="region of interest" description="Disordered" evidence="14">
    <location>
        <begin position="190"/>
        <end position="242"/>
    </location>
</feature>
<gene>
    <name evidence="13" type="primary">ilvA</name>
    <name evidence="16" type="ORF">RRSL_03782</name>
</gene>
<dbReference type="InterPro" id="IPR005787">
    <property type="entry name" value="Thr_deHydtase_biosynth"/>
</dbReference>
<evidence type="ECO:0000256" key="14">
    <source>
        <dbReference type="SAM" id="MobiDB-lite"/>
    </source>
</evidence>
<dbReference type="NCBIfam" id="NF006674">
    <property type="entry name" value="PRK09224.1"/>
    <property type="match status" value="1"/>
</dbReference>
<dbReference type="PANTHER" id="PTHR48078">
    <property type="entry name" value="THREONINE DEHYDRATASE, MITOCHONDRIAL-RELATED"/>
    <property type="match status" value="1"/>
</dbReference>
<keyword evidence="8" id="KW-0677">Repeat</keyword>
<feature type="compositionally biased region" description="Basic and acidic residues" evidence="14">
    <location>
        <begin position="139"/>
        <end position="166"/>
    </location>
</feature>
<dbReference type="GO" id="GO:0030170">
    <property type="term" value="F:pyridoxal phosphate binding"/>
    <property type="evidence" value="ECO:0007669"/>
    <property type="project" value="InterPro"/>
</dbReference>
<evidence type="ECO:0000256" key="11">
    <source>
        <dbReference type="ARBA" id="ARBA00023304"/>
    </source>
</evidence>
<keyword evidence="10 13" id="KW-0456">Lyase</keyword>
<dbReference type="GO" id="GO:0003941">
    <property type="term" value="F:L-serine ammonia-lyase activity"/>
    <property type="evidence" value="ECO:0007669"/>
    <property type="project" value="TreeGrafter"/>
</dbReference>
<dbReference type="InterPro" id="IPR045865">
    <property type="entry name" value="ACT-like_dom_sf"/>
</dbReference>
<accession>A0AB33VGX4</accession>
<dbReference type="GO" id="GO:0006567">
    <property type="term" value="P:L-threonine catabolic process"/>
    <property type="evidence" value="ECO:0007669"/>
    <property type="project" value="TreeGrafter"/>
</dbReference>
<dbReference type="SUPFAM" id="SSF55021">
    <property type="entry name" value="ACT-like"/>
    <property type="match status" value="2"/>
</dbReference>
<comment type="caution">
    <text evidence="16">The sequence shown here is derived from an EMBL/GenBank/DDBJ whole genome shotgun (WGS) entry which is preliminary data.</text>
</comment>
<dbReference type="InterPro" id="IPR038110">
    <property type="entry name" value="TD_ACT-like_sf"/>
</dbReference>
<dbReference type="SUPFAM" id="SSF53686">
    <property type="entry name" value="Tryptophan synthase beta subunit-like PLP-dependent enzymes"/>
    <property type="match status" value="1"/>
</dbReference>
<dbReference type="Gene3D" id="3.40.1020.10">
    <property type="entry name" value="Biosynthetic Threonine Deaminase, Domain 3"/>
    <property type="match status" value="1"/>
</dbReference>
<dbReference type="Proteomes" id="UP000005933">
    <property type="component" value="Unassembled WGS sequence"/>
</dbReference>
<dbReference type="PROSITE" id="PS51672">
    <property type="entry name" value="ACT_LIKE"/>
    <property type="match status" value="2"/>
</dbReference>
<comment type="pathway">
    <text evidence="3 13">Amino-acid biosynthesis; L-isoleucine biosynthesis; 2-oxobutanoate from L-threonine: step 1/1.</text>
</comment>
<dbReference type="CDD" id="cd04907">
    <property type="entry name" value="ACT_ThrD-I_2"/>
    <property type="match status" value="1"/>
</dbReference>
<sequence>MRHVAFVVHQVDVAVSPADLVMAPRVPGLHGLRGGLVGAFQGQHQHGVAGGKRFGGGVEQRAGLVDHVHQAPAQHEDRMLVAHQLQVADLVQRVALGGAFVLQQAQPGPGFGDHVLARVGRAQHQRHLAVDRPHHHVAREHDLGARPREAREHQPRGQGDARHADEDLQCGDAVRVERLRVHIAVADGGERLHAEEEGPDETRRRLVGDRRRAEQIEPGEDRVQGEEQPREQREEGRPVHLQRAMVDVAPAERRHAVGDDVLSAGPELAAAARPPGKERPDVHRCLLPRGAGVAPGPRAARAVYRAARPWHKTPHDRLTGCPPSNPVRIMAIDYLKKILTAKVYDVAQETELKFAPNLSARTGNRVYLKREDDQPVFSFKLRGAYNKMASLTPAERKRGVITASAGNHAQGVAFSAARMACKAVICMPVTTPQLKIDGVRSRGGEWVDVVLHGESYSDAYNHAAKLQEKHGYTFVHPFDDPEVIAGQGTIAMEILRQHPQPIHAIFAAIGGGGLISGIAAYVKAVRPDIKVIGVQSVDSDAMARSVAAGKRVELKDVGLFADGTAVKLVGKETFRVTRELVDEIITVDTDAICAALKDVFQDTRSLLEPSGALALAGLKQYAESTKLKNEALVAVASGANMNFDRLRFVAERAEVGEAREAVFAVTMPEERGSFKRFCELVGWSRNVTEFNYRIADKNEAHIFVGVQIASRAEGGKIADSFRKHGFPTLDLSNDELAKQHIRYMVGGHSPLAEDELLYRFEFPERPGALMKFLSSMSPNWNISLFHYRNQGADSSNILVGIQVPKNEKREFKAFLATLGYKSWDESENPVYSLFLR</sequence>
<evidence type="ECO:0000256" key="1">
    <source>
        <dbReference type="ARBA" id="ARBA00001274"/>
    </source>
</evidence>
<dbReference type="AlphaFoldDB" id="A0AB33VGX4"/>
<reference evidence="16 17" key="1">
    <citation type="journal article" date="2006" name="Mol. Plant Microbe Interact.">
        <title>Identification of open reading frames unique to a select agent: Ralstonia solanacearum race 3 biovar 2.</title>
        <authorList>
            <person name="Gabriel D.W."/>
            <person name="Allen C."/>
            <person name="Schell M."/>
            <person name="Denny T.P."/>
            <person name="Greenberg J.T."/>
            <person name="Duan Y.P."/>
            <person name="Flores-Cruz Z."/>
            <person name="Huang Q."/>
            <person name="Clifford J.M."/>
            <person name="Presting G."/>
            <person name="Gonzalez E.T."/>
            <person name="Reddy J."/>
            <person name="Elphinstone J."/>
            <person name="Swanson J."/>
            <person name="Yao J."/>
            <person name="Mulholland V."/>
            <person name="Liu L."/>
            <person name="Farmerie W."/>
            <person name="Patnaikuni M."/>
            <person name="Balogh B."/>
            <person name="Norman D."/>
            <person name="Alvarez A."/>
            <person name="Castillo J.A."/>
            <person name="Jones J."/>
            <person name="Saddler G."/>
            <person name="Walunas T."/>
            <person name="Zhukov A."/>
            <person name="Mikhailova N."/>
        </authorList>
    </citation>
    <scope>NUCLEOTIDE SEQUENCE [LARGE SCALE GENOMIC DNA]</scope>
    <source>
        <strain evidence="16 17">UW551</strain>
    </source>
</reference>
<dbReference type="PROSITE" id="PS00165">
    <property type="entry name" value="DEHYDRATASE_SER_THR"/>
    <property type="match status" value="1"/>
</dbReference>
<evidence type="ECO:0000256" key="4">
    <source>
        <dbReference type="ARBA" id="ARBA00010869"/>
    </source>
</evidence>
<dbReference type="GO" id="GO:0004794">
    <property type="term" value="F:threonine deaminase activity"/>
    <property type="evidence" value="ECO:0007669"/>
    <property type="project" value="UniProtKB-UniRule"/>
</dbReference>
<dbReference type="InterPro" id="IPR001926">
    <property type="entry name" value="TrpB-like_PALP"/>
</dbReference>